<protein>
    <recommendedName>
        <fullName evidence="5 15">Cytidine deaminase</fullName>
        <ecNumber evidence="4 15">3.5.4.5</ecNumber>
    </recommendedName>
    <alternativeName>
        <fullName evidence="9 15">Cytidine aminohydrolase</fullName>
    </alternativeName>
</protein>
<organism evidence="17 18">
    <name type="scientific">Chondromyces apiculatus DSM 436</name>
    <dbReference type="NCBI Taxonomy" id="1192034"/>
    <lineage>
        <taxon>Bacteria</taxon>
        <taxon>Pseudomonadati</taxon>
        <taxon>Myxococcota</taxon>
        <taxon>Polyangia</taxon>
        <taxon>Polyangiales</taxon>
        <taxon>Polyangiaceae</taxon>
        <taxon>Chondromyces</taxon>
    </lineage>
</organism>
<feature type="binding site" evidence="14">
    <location>
        <position position="61"/>
    </location>
    <ligand>
        <name>Zn(2+)</name>
        <dbReference type="ChEBI" id="CHEBI:29105"/>
        <note>catalytic</note>
    </ligand>
</feature>
<keyword evidence="8 14" id="KW-0862">Zinc</keyword>
<evidence type="ECO:0000256" key="2">
    <source>
        <dbReference type="ARBA" id="ARBA00003949"/>
    </source>
</evidence>
<accession>A0A017TJ60</accession>
<gene>
    <name evidence="17" type="ORF">CAP_2506</name>
</gene>
<dbReference type="InterPro" id="IPR002125">
    <property type="entry name" value="CMP_dCMP_dom"/>
</dbReference>
<dbReference type="Gene3D" id="3.40.140.10">
    <property type="entry name" value="Cytidine Deaminase, domain 2"/>
    <property type="match status" value="1"/>
</dbReference>
<dbReference type="PANTHER" id="PTHR11644:SF2">
    <property type="entry name" value="CYTIDINE DEAMINASE"/>
    <property type="match status" value="1"/>
</dbReference>
<dbReference type="AlphaFoldDB" id="A0A017TJ60"/>
<evidence type="ECO:0000256" key="6">
    <source>
        <dbReference type="ARBA" id="ARBA00022723"/>
    </source>
</evidence>
<evidence type="ECO:0000313" key="18">
    <source>
        <dbReference type="Proteomes" id="UP000019678"/>
    </source>
</evidence>
<keyword evidence="18" id="KW-1185">Reference proteome</keyword>
<dbReference type="PROSITE" id="PS51747">
    <property type="entry name" value="CYT_DCMP_DEAMINASES_2"/>
    <property type="match status" value="1"/>
</dbReference>
<comment type="function">
    <text evidence="2 15">This enzyme scavenges exogenous and endogenous cytidine and 2'-deoxycytidine for UMP synthesis.</text>
</comment>
<dbReference type="Proteomes" id="UP000019678">
    <property type="component" value="Unassembled WGS sequence"/>
</dbReference>
<proteinExistence type="inferred from homology"/>
<feature type="binding site" evidence="14">
    <location>
        <position position="97"/>
    </location>
    <ligand>
        <name>Zn(2+)</name>
        <dbReference type="ChEBI" id="CHEBI:29105"/>
        <note>catalytic</note>
    </ligand>
</feature>
<dbReference type="EMBL" id="ASRX01000002">
    <property type="protein sequence ID" value="EYF08646.1"/>
    <property type="molecule type" value="Genomic_DNA"/>
</dbReference>
<dbReference type="GO" id="GO:0055086">
    <property type="term" value="P:nucleobase-containing small molecule metabolic process"/>
    <property type="evidence" value="ECO:0007669"/>
    <property type="project" value="UniProtKB-ARBA"/>
</dbReference>
<dbReference type="InterPro" id="IPR006262">
    <property type="entry name" value="Cyt_deam_tetra"/>
</dbReference>
<evidence type="ECO:0000256" key="8">
    <source>
        <dbReference type="ARBA" id="ARBA00022833"/>
    </source>
</evidence>
<dbReference type="InterPro" id="IPR050202">
    <property type="entry name" value="Cyt/Deoxycyt_deaminase"/>
</dbReference>
<evidence type="ECO:0000256" key="9">
    <source>
        <dbReference type="ARBA" id="ARBA00032005"/>
    </source>
</evidence>
<comment type="cofactor">
    <cofactor evidence="1 14 15">
        <name>Zn(2+)</name>
        <dbReference type="ChEBI" id="CHEBI:29105"/>
    </cofactor>
</comment>
<evidence type="ECO:0000256" key="10">
    <source>
        <dbReference type="ARBA" id="ARBA00049252"/>
    </source>
</evidence>
<dbReference type="EC" id="3.5.4.5" evidence="4 15"/>
<dbReference type="NCBIfam" id="TIGR01354">
    <property type="entry name" value="cyt_deam_tetra"/>
    <property type="match status" value="1"/>
</dbReference>
<comment type="similarity">
    <text evidence="3 15">Belongs to the cytidine and deoxycytidylate deaminase family.</text>
</comment>
<dbReference type="GO" id="GO:0005829">
    <property type="term" value="C:cytosol"/>
    <property type="evidence" value="ECO:0007669"/>
    <property type="project" value="TreeGrafter"/>
</dbReference>
<feature type="domain" description="CMP/dCMP-type deaminase" evidence="16">
    <location>
        <begin position="9"/>
        <end position="141"/>
    </location>
</feature>
<dbReference type="FunFam" id="3.40.140.10:FF:000008">
    <property type="entry name" value="Cytidine deaminase"/>
    <property type="match status" value="1"/>
</dbReference>
<dbReference type="GO" id="GO:0004126">
    <property type="term" value="F:cytidine deaminase activity"/>
    <property type="evidence" value="ECO:0007669"/>
    <property type="project" value="UniProtKB-UniRule"/>
</dbReference>
<evidence type="ECO:0000256" key="14">
    <source>
        <dbReference type="PIRSR" id="PIRSR606262-3"/>
    </source>
</evidence>
<evidence type="ECO:0000256" key="13">
    <source>
        <dbReference type="PIRSR" id="PIRSR606262-2"/>
    </source>
</evidence>
<evidence type="ECO:0000256" key="12">
    <source>
        <dbReference type="PIRSR" id="PIRSR606262-1"/>
    </source>
</evidence>
<comment type="caution">
    <text evidence="17">The sequence shown here is derived from an EMBL/GenBank/DDBJ whole genome shotgun (WGS) entry which is preliminary data.</text>
</comment>
<keyword evidence="7 15" id="KW-0378">Hydrolase</keyword>
<dbReference type="Pfam" id="PF00383">
    <property type="entry name" value="dCMP_cyt_deam_1"/>
    <property type="match status" value="1"/>
</dbReference>
<dbReference type="InterPro" id="IPR016193">
    <property type="entry name" value="Cytidine_deaminase-like"/>
</dbReference>
<dbReference type="GO" id="GO:0042802">
    <property type="term" value="F:identical protein binding"/>
    <property type="evidence" value="ECO:0007669"/>
    <property type="project" value="UniProtKB-ARBA"/>
</dbReference>
<dbReference type="RefSeq" id="WP_231511010.1">
    <property type="nucleotide sequence ID" value="NZ_ASRX01000002.1"/>
</dbReference>
<keyword evidence="6 14" id="KW-0479">Metal-binding</keyword>
<feature type="binding site" evidence="13">
    <location>
        <begin position="50"/>
        <end position="56"/>
    </location>
    <ligand>
        <name>substrate</name>
    </ligand>
</feature>
<evidence type="ECO:0000256" key="11">
    <source>
        <dbReference type="ARBA" id="ARBA00049558"/>
    </source>
</evidence>
<dbReference type="STRING" id="1192034.CAP_2506"/>
<reference evidence="17 18" key="1">
    <citation type="submission" date="2013-05" db="EMBL/GenBank/DDBJ databases">
        <title>Genome assembly of Chondromyces apiculatus DSM 436.</title>
        <authorList>
            <person name="Sharma G."/>
            <person name="Khatri I."/>
            <person name="Kaur C."/>
            <person name="Mayilraj S."/>
            <person name="Subramanian S."/>
        </authorList>
    </citation>
    <scope>NUCLEOTIDE SEQUENCE [LARGE SCALE GENOMIC DNA]</scope>
    <source>
        <strain evidence="17 18">DSM 436</strain>
    </source>
</reference>
<evidence type="ECO:0000313" key="17">
    <source>
        <dbReference type="EMBL" id="EYF08646.1"/>
    </source>
</evidence>
<dbReference type="PANTHER" id="PTHR11644">
    <property type="entry name" value="CYTIDINE DEAMINASE"/>
    <property type="match status" value="1"/>
</dbReference>
<evidence type="ECO:0000259" key="16">
    <source>
        <dbReference type="PROSITE" id="PS51747"/>
    </source>
</evidence>
<dbReference type="SUPFAM" id="SSF53927">
    <property type="entry name" value="Cytidine deaminase-like"/>
    <property type="match status" value="1"/>
</dbReference>
<dbReference type="GO" id="GO:0008270">
    <property type="term" value="F:zinc ion binding"/>
    <property type="evidence" value="ECO:0007669"/>
    <property type="project" value="UniProtKB-UniRule"/>
</dbReference>
<evidence type="ECO:0000256" key="15">
    <source>
        <dbReference type="RuleBase" id="RU364006"/>
    </source>
</evidence>
<evidence type="ECO:0000256" key="3">
    <source>
        <dbReference type="ARBA" id="ARBA00006576"/>
    </source>
</evidence>
<evidence type="ECO:0000256" key="7">
    <source>
        <dbReference type="ARBA" id="ARBA00022801"/>
    </source>
</evidence>
<dbReference type="InterPro" id="IPR016192">
    <property type="entry name" value="APOBEC/CMP_deaminase_Zn-bd"/>
</dbReference>
<comment type="catalytic activity">
    <reaction evidence="11 15">
        <text>cytidine + H2O + H(+) = uridine + NH4(+)</text>
        <dbReference type="Rhea" id="RHEA:16069"/>
        <dbReference type="ChEBI" id="CHEBI:15377"/>
        <dbReference type="ChEBI" id="CHEBI:15378"/>
        <dbReference type="ChEBI" id="CHEBI:16704"/>
        <dbReference type="ChEBI" id="CHEBI:17562"/>
        <dbReference type="ChEBI" id="CHEBI:28938"/>
        <dbReference type="EC" id="3.5.4.5"/>
    </reaction>
</comment>
<dbReference type="NCBIfam" id="NF004064">
    <property type="entry name" value="PRK05578.1"/>
    <property type="match status" value="1"/>
</dbReference>
<evidence type="ECO:0000256" key="5">
    <source>
        <dbReference type="ARBA" id="ARBA00018266"/>
    </source>
</evidence>
<comment type="catalytic activity">
    <reaction evidence="10 15">
        <text>2'-deoxycytidine + H2O + H(+) = 2'-deoxyuridine + NH4(+)</text>
        <dbReference type="Rhea" id="RHEA:13433"/>
        <dbReference type="ChEBI" id="CHEBI:15377"/>
        <dbReference type="ChEBI" id="CHEBI:15378"/>
        <dbReference type="ChEBI" id="CHEBI:15698"/>
        <dbReference type="ChEBI" id="CHEBI:16450"/>
        <dbReference type="ChEBI" id="CHEBI:28938"/>
        <dbReference type="EC" id="3.5.4.5"/>
    </reaction>
</comment>
<feature type="active site" description="Proton donor" evidence="12">
    <location>
        <position position="63"/>
    </location>
</feature>
<sequence>MSTGERQSPGWEELAAAALEVRRRAYAPYSGYQVGAALRVRSGRVFTGCNVENATYGLTVCAERSAVLQMIAAGEKDPVAVVVATRGPVAAAPCGMCRQTLAEFAVDLHIRLIAAPVEGEETPTPRDTSLAELLPQAFRGDALA</sequence>
<feature type="binding site" evidence="14">
    <location>
        <position position="94"/>
    </location>
    <ligand>
        <name>Zn(2+)</name>
        <dbReference type="ChEBI" id="CHEBI:29105"/>
        <note>catalytic</note>
    </ligand>
</feature>
<dbReference type="GO" id="GO:0072527">
    <property type="term" value="P:pyrimidine-containing compound metabolic process"/>
    <property type="evidence" value="ECO:0007669"/>
    <property type="project" value="UniProtKB-ARBA"/>
</dbReference>
<dbReference type="eggNOG" id="COG0295">
    <property type="taxonomic scope" value="Bacteria"/>
</dbReference>
<dbReference type="PROSITE" id="PS00903">
    <property type="entry name" value="CYT_DCMP_DEAMINASES_1"/>
    <property type="match status" value="1"/>
</dbReference>
<name>A0A017TJ60_9BACT</name>
<dbReference type="CDD" id="cd01283">
    <property type="entry name" value="cytidine_deaminase"/>
    <property type="match status" value="1"/>
</dbReference>
<evidence type="ECO:0000256" key="1">
    <source>
        <dbReference type="ARBA" id="ARBA00001947"/>
    </source>
</evidence>
<evidence type="ECO:0000256" key="4">
    <source>
        <dbReference type="ARBA" id="ARBA00012783"/>
    </source>
</evidence>